<dbReference type="AlphaFoldDB" id="U1MMF6"/>
<protein>
    <submittedName>
        <fullName evidence="1">Uncharacterized protein</fullName>
    </submittedName>
</protein>
<keyword evidence="2" id="KW-1185">Reference proteome</keyword>
<organism evidence="1 2">
    <name type="scientific">Agrococcus pavilionensis RW1</name>
    <dbReference type="NCBI Taxonomy" id="1330458"/>
    <lineage>
        <taxon>Bacteria</taxon>
        <taxon>Bacillati</taxon>
        <taxon>Actinomycetota</taxon>
        <taxon>Actinomycetes</taxon>
        <taxon>Micrococcales</taxon>
        <taxon>Microbacteriaceae</taxon>
        <taxon>Agrococcus</taxon>
    </lineage>
</organism>
<sequence>MTASRIRLGAAGLAAAAALLVTGCGILPSPAPVPTTPATVEPAPGDQAQQCAQVLAEVSAIATDVGRVGEMLATDPFGALALVGSISTRVGDLETRVTDPALLERIGEIQAGWDALVADAQESLASGDAAGIERARTALVELGDRVVALQEFCAGTP</sequence>
<dbReference type="PROSITE" id="PS51257">
    <property type="entry name" value="PROKAR_LIPOPROTEIN"/>
    <property type="match status" value="1"/>
</dbReference>
<dbReference type="OrthoDB" id="5121281at2"/>
<accession>U1MMF6</accession>
<reference evidence="1 2" key="1">
    <citation type="journal article" date="2013" name="Genome Announc.">
        <title>First draft genome sequence from a member of the genus agrococcus, isolated from modern microbialites.</title>
        <authorList>
            <person name="White R.A.III."/>
            <person name="Grassa C.J."/>
            <person name="Suttle C.A."/>
        </authorList>
    </citation>
    <scope>NUCLEOTIDE SEQUENCE [LARGE SCALE GENOMIC DNA]</scope>
    <source>
        <strain evidence="1 2">RW1</strain>
    </source>
</reference>
<proteinExistence type="predicted"/>
<evidence type="ECO:0000313" key="2">
    <source>
        <dbReference type="Proteomes" id="UP000016462"/>
    </source>
</evidence>
<dbReference type="Proteomes" id="UP000016462">
    <property type="component" value="Unassembled WGS sequence"/>
</dbReference>
<dbReference type="EMBL" id="ASHR01000041">
    <property type="protein sequence ID" value="ERG63066.1"/>
    <property type="molecule type" value="Genomic_DNA"/>
</dbReference>
<comment type="caution">
    <text evidence="1">The sequence shown here is derived from an EMBL/GenBank/DDBJ whole genome shotgun (WGS) entry which is preliminary data.</text>
</comment>
<evidence type="ECO:0000313" key="1">
    <source>
        <dbReference type="EMBL" id="ERG63066.1"/>
    </source>
</evidence>
<dbReference type="RefSeq" id="WP_021011702.1">
    <property type="nucleotide sequence ID" value="NZ_ASHR01000041.1"/>
</dbReference>
<name>U1MMF6_9MICO</name>
<gene>
    <name evidence="1" type="ORF">L332_01155</name>
</gene>